<dbReference type="CDD" id="cd08422">
    <property type="entry name" value="PBP2_CrgA_like"/>
    <property type="match status" value="1"/>
</dbReference>
<evidence type="ECO:0000313" key="6">
    <source>
        <dbReference type="EMBL" id="RSZ60487.1"/>
    </source>
</evidence>
<name>A0A430HSN0_9BURK</name>
<dbReference type="InterPro" id="IPR005119">
    <property type="entry name" value="LysR_subst-bd"/>
</dbReference>
<evidence type="ECO:0000256" key="3">
    <source>
        <dbReference type="ARBA" id="ARBA00023125"/>
    </source>
</evidence>
<dbReference type="RefSeq" id="WP_126072897.1">
    <property type="nucleotide sequence ID" value="NZ_CP051166.1"/>
</dbReference>
<dbReference type="Pfam" id="PF00126">
    <property type="entry name" value="HTH_1"/>
    <property type="match status" value="1"/>
</dbReference>
<keyword evidence="3" id="KW-0238">DNA-binding</keyword>
<comment type="similarity">
    <text evidence="1">Belongs to the LysR transcriptional regulatory family.</text>
</comment>
<dbReference type="Proteomes" id="UP000278085">
    <property type="component" value="Unassembled WGS sequence"/>
</dbReference>
<evidence type="ECO:0000313" key="7">
    <source>
        <dbReference type="Proteomes" id="UP000278085"/>
    </source>
</evidence>
<dbReference type="OrthoDB" id="9810065at2"/>
<evidence type="ECO:0000256" key="2">
    <source>
        <dbReference type="ARBA" id="ARBA00023015"/>
    </source>
</evidence>
<dbReference type="InterPro" id="IPR058163">
    <property type="entry name" value="LysR-type_TF_proteobact-type"/>
</dbReference>
<dbReference type="PROSITE" id="PS50931">
    <property type="entry name" value="HTH_LYSR"/>
    <property type="match status" value="1"/>
</dbReference>
<dbReference type="Gene3D" id="3.40.190.290">
    <property type="match status" value="1"/>
</dbReference>
<proteinExistence type="inferred from homology"/>
<dbReference type="EMBL" id="RXLQ01000002">
    <property type="protein sequence ID" value="RSZ60487.1"/>
    <property type="molecule type" value="Genomic_DNA"/>
</dbReference>
<protein>
    <submittedName>
        <fullName evidence="6">LysR family transcriptional regulator</fullName>
    </submittedName>
</protein>
<dbReference type="Gene3D" id="1.10.10.10">
    <property type="entry name" value="Winged helix-like DNA-binding domain superfamily/Winged helix DNA-binding domain"/>
    <property type="match status" value="1"/>
</dbReference>
<dbReference type="InterPro" id="IPR036390">
    <property type="entry name" value="WH_DNA-bd_sf"/>
</dbReference>
<dbReference type="GO" id="GO:0003677">
    <property type="term" value="F:DNA binding"/>
    <property type="evidence" value="ECO:0007669"/>
    <property type="project" value="UniProtKB-KW"/>
</dbReference>
<evidence type="ECO:0000256" key="1">
    <source>
        <dbReference type="ARBA" id="ARBA00009437"/>
    </source>
</evidence>
<keyword evidence="4" id="KW-0804">Transcription</keyword>
<keyword evidence="2" id="KW-0805">Transcription regulation</keyword>
<organism evidence="6 7">
    <name type="scientific">Massilia atriviolacea</name>
    <dbReference type="NCBI Taxonomy" id="2495579"/>
    <lineage>
        <taxon>Bacteria</taxon>
        <taxon>Pseudomonadati</taxon>
        <taxon>Pseudomonadota</taxon>
        <taxon>Betaproteobacteria</taxon>
        <taxon>Burkholderiales</taxon>
        <taxon>Oxalobacteraceae</taxon>
        <taxon>Telluria group</taxon>
        <taxon>Massilia</taxon>
    </lineage>
</organism>
<dbReference type="SUPFAM" id="SSF46785">
    <property type="entry name" value="Winged helix' DNA-binding domain"/>
    <property type="match status" value="1"/>
</dbReference>
<evidence type="ECO:0000259" key="5">
    <source>
        <dbReference type="PROSITE" id="PS50931"/>
    </source>
</evidence>
<sequence>MARRYGHLGDVEIFLAVAEHGSLTAAAVTLATTASVISRALGRLEQRLGSQLFRRTTRSLRITDAGQLYLEQSLAAFALIDNAERAIQGQAGEVAGRVRLSVPTTYGHYRLPQLLDAFARQYPLVRVELNIANRNVDLVAEGFDVAVRLGELPDSGMVARKLEDAPLCLVASPAYLRREGTPASFEQLQRHACICFVMPSSGRVSPWLLRDAAGDVDWSPDARITVSDDVLGVVSLAAHGLGVCQSYDFIVRERIERGELVELLPQLGGRTRTFSAIYAGHRRPSAAARALIEALGAPSGKGDGARGNSGAVTPRY</sequence>
<comment type="caution">
    <text evidence="6">The sequence shown here is derived from an EMBL/GenBank/DDBJ whole genome shotgun (WGS) entry which is preliminary data.</text>
</comment>
<dbReference type="InterPro" id="IPR036388">
    <property type="entry name" value="WH-like_DNA-bd_sf"/>
</dbReference>
<dbReference type="InterPro" id="IPR000847">
    <property type="entry name" value="LysR_HTH_N"/>
</dbReference>
<feature type="domain" description="HTH lysR-type" evidence="5">
    <location>
        <begin position="12"/>
        <end position="63"/>
    </location>
</feature>
<reference evidence="6 7" key="1">
    <citation type="submission" date="2018-12" db="EMBL/GenBank/DDBJ databases">
        <authorList>
            <person name="Yang E."/>
        </authorList>
    </citation>
    <scope>NUCLEOTIDE SEQUENCE [LARGE SCALE GENOMIC DNA]</scope>
    <source>
        <strain evidence="6 7">SOD</strain>
    </source>
</reference>
<dbReference type="Pfam" id="PF03466">
    <property type="entry name" value="LysR_substrate"/>
    <property type="match status" value="1"/>
</dbReference>
<keyword evidence="7" id="KW-1185">Reference proteome</keyword>
<dbReference type="PANTHER" id="PTHR30537:SF5">
    <property type="entry name" value="HTH-TYPE TRANSCRIPTIONAL ACTIVATOR TTDR-RELATED"/>
    <property type="match status" value="1"/>
</dbReference>
<dbReference type="GO" id="GO:0003700">
    <property type="term" value="F:DNA-binding transcription factor activity"/>
    <property type="evidence" value="ECO:0007669"/>
    <property type="project" value="InterPro"/>
</dbReference>
<dbReference type="PANTHER" id="PTHR30537">
    <property type="entry name" value="HTH-TYPE TRANSCRIPTIONAL REGULATOR"/>
    <property type="match status" value="1"/>
</dbReference>
<dbReference type="SUPFAM" id="SSF53850">
    <property type="entry name" value="Periplasmic binding protein-like II"/>
    <property type="match status" value="1"/>
</dbReference>
<dbReference type="AlphaFoldDB" id="A0A430HSN0"/>
<evidence type="ECO:0000256" key="4">
    <source>
        <dbReference type="ARBA" id="ARBA00023163"/>
    </source>
</evidence>
<accession>A0A430HSN0</accession>
<gene>
    <name evidence="6" type="ORF">EJB06_05075</name>
</gene>
<dbReference type="FunFam" id="1.10.10.10:FF:000001">
    <property type="entry name" value="LysR family transcriptional regulator"/>
    <property type="match status" value="1"/>
</dbReference>